<accession>A0AAN9B616</accession>
<sequence length="155" mass="17100">MADFLLMKVQEQLQNLTNKPTIMTPCNRILSRSSALPMKGNKTPECIAEYLSKGVVTPDGEPPAVNPRKPSAKARARFPHLGDKLLLGPQTVGKILSLPQPTMALVMIDAVPVLSGAVEHKQKEAENHYTYVNMDQLDWDGHFTLWKPKGTVGDK</sequence>
<name>A0AAN9B616_9CAEN</name>
<protein>
    <submittedName>
        <fullName evidence="1">Uncharacterized protein</fullName>
    </submittedName>
</protein>
<organism evidence="1 2">
    <name type="scientific">Littorina saxatilis</name>
    <dbReference type="NCBI Taxonomy" id="31220"/>
    <lineage>
        <taxon>Eukaryota</taxon>
        <taxon>Metazoa</taxon>
        <taxon>Spiralia</taxon>
        <taxon>Lophotrochozoa</taxon>
        <taxon>Mollusca</taxon>
        <taxon>Gastropoda</taxon>
        <taxon>Caenogastropoda</taxon>
        <taxon>Littorinimorpha</taxon>
        <taxon>Littorinoidea</taxon>
        <taxon>Littorinidae</taxon>
        <taxon>Littorina</taxon>
    </lineage>
</organism>
<evidence type="ECO:0000313" key="2">
    <source>
        <dbReference type="Proteomes" id="UP001374579"/>
    </source>
</evidence>
<keyword evidence="2" id="KW-1185">Reference proteome</keyword>
<comment type="caution">
    <text evidence="1">The sequence shown here is derived from an EMBL/GenBank/DDBJ whole genome shotgun (WGS) entry which is preliminary data.</text>
</comment>
<dbReference type="AlphaFoldDB" id="A0AAN9B616"/>
<dbReference type="Proteomes" id="UP001374579">
    <property type="component" value="Unassembled WGS sequence"/>
</dbReference>
<dbReference type="EMBL" id="JBAMIC010000011">
    <property type="protein sequence ID" value="KAK7099975.1"/>
    <property type="molecule type" value="Genomic_DNA"/>
</dbReference>
<evidence type="ECO:0000313" key="1">
    <source>
        <dbReference type="EMBL" id="KAK7099975.1"/>
    </source>
</evidence>
<proteinExistence type="predicted"/>
<gene>
    <name evidence="1" type="ORF">V1264_022993</name>
</gene>
<reference evidence="1 2" key="1">
    <citation type="submission" date="2024-02" db="EMBL/GenBank/DDBJ databases">
        <title>Chromosome-scale genome assembly of the rough periwinkle Littorina saxatilis.</title>
        <authorList>
            <person name="De Jode A."/>
            <person name="Faria R."/>
            <person name="Formenti G."/>
            <person name="Sims Y."/>
            <person name="Smith T.P."/>
            <person name="Tracey A."/>
            <person name="Wood J.M.D."/>
            <person name="Zagrodzka Z.B."/>
            <person name="Johannesson K."/>
            <person name="Butlin R.K."/>
            <person name="Leder E.H."/>
        </authorList>
    </citation>
    <scope>NUCLEOTIDE SEQUENCE [LARGE SCALE GENOMIC DNA]</scope>
    <source>
        <strain evidence="1">Snail1</strain>
        <tissue evidence="1">Muscle</tissue>
    </source>
</reference>